<dbReference type="Proteomes" id="UP001480595">
    <property type="component" value="Unassembled WGS sequence"/>
</dbReference>
<dbReference type="InterPro" id="IPR027417">
    <property type="entry name" value="P-loop_NTPase"/>
</dbReference>
<keyword evidence="1" id="KW-0378">Hydrolase</keyword>
<evidence type="ECO:0000313" key="1">
    <source>
        <dbReference type="EMBL" id="KAK8036772.1"/>
    </source>
</evidence>
<dbReference type="PANTHER" id="PTHR36978">
    <property type="entry name" value="P-LOOP CONTAINING NUCLEOTIDE TRIPHOSPHATE HYDROLASE"/>
    <property type="match status" value="1"/>
</dbReference>
<dbReference type="InterPro" id="IPR040632">
    <property type="entry name" value="Sulfotransfer_4"/>
</dbReference>
<sequence>MPSLASPRPMRLICLSPSRSGTHALYEALGLLGYQPYHFIETLKQGISHQKLARELLDAWQSGTALTEVPAYAVPQMVAAYPEAKFLLLERSPKSWAKSFQEAVIPEARRAGQFPANFLKLMDAGFREFNDMFYIIGHEVSGGAFNGPGGFENCIRWYKEQYVSRLFHPSVFPVFPNRRPERSDPTKLSPVS</sequence>
<dbReference type="GO" id="GO:0016787">
    <property type="term" value="F:hydrolase activity"/>
    <property type="evidence" value="ECO:0007669"/>
    <property type="project" value="UniProtKB-KW"/>
</dbReference>
<protein>
    <submittedName>
        <fullName evidence="1">P-loop containing nucleoside triphosphate hydrolase protein</fullName>
    </submittedName>
</protein>
<gene>
    <name evidence="1" type="ORF">PG994_015269</name>
</gene>
<accession>A0ABR1SRE9</accession>
<name>A0ABR1SRE9_9PEZI</name>
<dbReference type="GeneID" id="92099741"/>
<keyword evidence="2" id="KW-1185">Reference proteome</keyword>
<dbReference type="PANTHER" id="PTHR36978:SF4">
    <property type="entry name" value="P-LOOP CONTAINING NUCLEOSIDE TRIPHOSPHATE HYDROLASE PROTEIN"/>
    <property type="match status" value="1"/>
</dbReference>
<dbReference type="Pfam" id="PF17784">
    <property type="entry name" value="Sulfotransfer_4"/>
    <property type="match status" value="1"/>
</dbReference>
<dbReference type="SUPFAM" id="SSF52540">
    <property type="entry name" value="P-loop containing nucleoside triphosphate hydrolases"/>
    <property type="match status" value="1"/>
</dbReference>
<dbReference type="Gene3D" id="3.40.50.300">
    <property type="entry name" value="P-loop containing nucleotide triphosphate hydrolases"/>
    <property type="match status" value="1"/>
</dbReference>
<evidence type="ECO:0000313" key="2">
    <source>
        <dbReference type="Proteomes" id="UP001480595"/>
    </source>
</evidence>
<comment type="caution">
    <text evidence="1">The sequence shown here is derived from an EMBL/GenBank/DDBJ whole genome shotgun (WGS) entry which is preliminary data.</text>
</comment>
<dbReference type="EMBL" id="JAQQWL010000018">
    <property type="protein sequence ID" value="KAK8036772.1"/>
    <property type="molecule type" value="Genomic_DNA"/>
</dbReference>
<reference evidence="1 2" key="1">
    <citation type="submission" date="2023-01" db="EMBL/GenBank/DDBJ databases">
        <title>Analysis of 21 Apiospora genomes using comparative genomics revels a genus with tremendous synthesis potential of carbohydrate active enzymes and secondary metabolites.</title>
        <authorList>
            <person name="Sorensen T."/>
        </authorList>
    </citation>
    <scope>NUCLEOTIDE SEQUENCE [LARGE SCALE GENOMIC DNA]</scope>
    <source>
        <strain evidence="1 2">CBS 135458</strain>
    </source>
</reference>
<organism evidence="1 2">
    <name type="scientific">Apiospora phragmitis</name>
    <dbReference type="NCBI Taxonomy" id="2905665"/>
    <lineage>
        <taxon>Eukaryota</taxon>
        <taxon>Fungi</taxon>
        <taxon>Dikarya</taxon>
        <taxon>Ascomycota</taxon>
        <taxon>Pezizomycotina</taxon>
        <taxon>Sordariomycetes</taxon>
        <taxon>Xylariomycetidae</taxon>
        <taxon>Amphisphaeriales</taxon>
        <taxon>Apiosporaceae</taxon>
        <taxon>Apiospora</taxon>
    </lineage>
</organism>
<dbReference type="RefSeq" id="XP_066707590.1">
    <property type="nucleotide sequence ID" value="XM_066866676.1"/>
</dbReference>
<proteinExistence type="predicted"/>